<dbReference type="EMBL" id="JADGJH010002310">
    <property type="protein sequence ID" value="KAJ3100036.1"/>
    <property type="molecule type" value="Genomic_DNA"/>
</dbReference>
<dbReference type="Gene3D" id="3.10.20.90">
    <property type="entry name" value="Phosphatidylinositol 3-kinase Catalytic Subunit, Chain A, domain 1"/>
    <property type="match status" value="1"/>
</dbReference>
<evidence type="ECO:0000313" key="3">
    <source>
        <dbReference type="EMBL" id="KAJ3100036.1"/>
    </source>
</evidence>
<dbReference type="InterPro" id="IPR050588">
    <property type="entry name" value="WNK_Ser-Thr_kinase"/>
</dbReference>
<dbReference type="GO" id="GO:0005524">
    <property type="term" value="F:ATP binding"/>
    <property type="evidence" value="ECO:0007669"/>
    <property type="project" value="InterPro"/>
</dbReference>
<keyword evidence="4" id="KW-1185">Reference proteome</keyword>
<sequence>MEWQKSVTWDWLYPKAKTMLLQSWGNYDEKVDIYAFGMVVLEMVTKEYPYSECTNQYQIYKKVSSGVKPEALAKVTDEQTVQFIELCIQFIPSRRPSAADLLMHPFLKVPESISNATATPIAGGGSSVSIDSEGGVSTKSAEMLLGGLMGNDEKPQLIIDPVHFTMSPQTSGIGTVVYPPVALDSDISAGRSLSVTSVGSTDSKSFTTIAPETSKKNSHPPLPPNSGMIPSPPASNAPSLAGAVSNIANVLSITTPTATAPMQSTVIIELFDRHSESTVTLRMLYTSASTRQTYDFRFPFNLPDDTSTDVVSEMVKENLIEAQDEALARRKLEEKVKNILLGRVEESSRRASEVPNSSLQIPQNQTKIGDTALRNNADQKYLPVPRTTSGTDIKIANGLASAEKPFSTLPRANSSTTDMHFVPRVESNSSISSSTGSSLGIGDAEAGGRISPEKIQSLPVQQQHALSISPRSPKKPLAQSQLPTNVTTVENQVNRVNATMATNAFSPLTKSVGGVAIVPNSSQSTDLIAHVANELALPPLLPSSSISDGYKIGNSGSSVNSSGDFPVSSEGATHIRRLSQLSATSDQSAPSLSSVEIAQIRQGSQQSQVPIISRVPISSTIQQNGVIGAQTPGLIVYGPENRPGNSTTLLVSSNSAANAAVQQKLLELQERSLKDLGSSTRSTSNTSAGGPHINHHAVHQYPVHPHHSSSYSGILPQGNNGASRTAASLAWIQNGTTNGTRPSMPAASSTVSQNGGMLSSKSSSAAGSSVGTPASGMSPNFSAIAGRPQQQQQQQLSQQRQLPVIQPTVGMVGSVSNSMPARPQSQTVNGMGSTPSLAGRKGSS</sequence>
<name>A0AAD5SSG6_9FUNG</name>
<evidence type="ECO:0000259" key="2">
    <source>
        <dbReference type="PROSITE" id="PS50011"/>
    </source>
</evidence>
<feature type="region of interest" description="Disordered" evidence="1">
    <location>
        <begin position="734"/>
        <end position="844"/>
    </location>
</feature>
<feature type="compositionally biased region" description="Polar residues" evidence="1">
    <location>
        <begin position="458"/>
        <end position="470"/>
    </location>
</feature>
<dbReference type="Gene3D" id="1.10.510.10">
    <property type="entry name" value="Transferase(Phosphotransferase) domain 1"/>
    <property type="match status" value="1"/>
</dbReference>
<dbReference type="InterPro" id="IPR000719">
    <property type="entry name" value="Prot_kinase_dom"/>
</dbReference>
<feature type="compositionally biased region" description="Polar residues" evidence="1">
    <location>
        <begin position="677"/>
        <end position="688"/>
    </location>
</feature>
<dbReference type="SUPFAM" id="SSF56112">
    <property type="entry name" value="Protein kinase-like (PK-like)"/>
    <property type="match status" value="1"/>
</dbReference>
<accession>A0AAD5SSG6</accession>
<keyword evidence="3" id="KW-0808">Transferase</keyword>
<comment type="caution">
    <text evidence="3">The sequence shown here is derived from an EMBL/GenBank/DDBJ whole genome shotgun (WGS) entry which is preliminary data.</text>
</comment>
<feature type="compositionally biased region" description="Low complexity" evidence="1">
    <location>
        <begin position="752"/>
        <end position="776"/>
    </location>
</feature>
<feature type="compositionally biased region" description="Polar residues" evidence="1">
    <location>
        <begin position="734"/>
        <end position="751"/>
    </location>
</feature>
<feature type="region of interest" description="Disordered" evidence="1">
    <location>
        <begin position="200"/>
        <end position="237"/>
    </location>
</feature>
<keyword evidence="3" id="KW-0418">Kinase</keyword>
<dbReference type="AlphaFoldDB" id="A0AAD5SSG6"/>
<dbReference type="Proteomes" id="UP001211907">
    <property type="component" value="Unassembled WGS sequence"/>
</dbReference>
<feature type="domain" description="Protein kinase" evidence="2">
    <location>
        <begin position="1"/>
        <end position="107"/>
    </location>
</feature>
<evidence type="ECO:0000313" key="4">
    <source>
        <dbReference type="Proteomes" id="UP001211907"/>
    </source>
</evidence>
<dbReference type="Pfam" id="PF00069">
    <property type="entry name" value="Pkinase"/>
    <property type="match status" value="1"/>
</dbReference>
<dbReference type="PANTHER" id="PTHR13902">
    <property type="entry name" value="SERINE/THREONINE-PROTEIN KINASE WNK WITH NO LYSINE -RELATED"/>
    <property type="match status" value="1"/>
</dbReference>
<dbReference type="GO" id="GO:0004672">
    <property type="term" value="F:protein kinase activity"/>
    <property type="evidence" value="ECO:0007669"/>
    <property type="project" value="InterPro"/>
</dbReference>
<organism evidence="3 4">
    <name type="scientific">Physocladia obscura</name>
    <dbReference type="NCBI Taxonomy" id="109957"/>
    <lineage>
        <taxon>Eukaryota</taxon>
        <taxon>Fungi</taxon>
        <taxon>Fungi incertae sedis</taxon>
        <taxon>Chytridiomycota</taxon>
        <taxon>Chytridiomycota incertae sedis</taxon>
        <taxon>Chytridiomycetes</taxon>
        <taxon>Chytridiales</taxon>
        <taxon>Chytriomycetaceae</taxon>
        <taxon>Physocladia</taxon>
    </lineage>
</organism>
<reference evidence="3" key="1">
    <citation type="submission" date="2020-05" db="EMBL/GenBank/DDBJ databases">
        <title>Phylogenomic resolution of chytrid fungi.</title>
        <authorList>
            <person name="Stajich J.E."/>
            <person name="Amses K."/>
            <person name="Simmons R."/>
            <person name="Seto K."/>
            <person name="Myers J."/>
            <person name="Bonds A."/>
            <person name="Quandt C.A."/>
            <person name="Barry K."/>
            <person name="Liu P."/>
            <person name="Grigoriev I."/>
            <person name="Longcore J.E."/>
            <person name="James T.Y."/>
        </authorList>
    </citation>
    <scope>NUCLEOTIDE SEQUENCE</scope>
    <source>
        <strain evidence="3">JEL0513</strain>
    </source>
</reference>
<feature type="compositionally biased region" description="Low complexity" evidence="1">
    <location>
        <begin position="427"/>
        <end position="438"/>
    </location>
</feature>
<dbReference type="PROSITE" id="PS50011">
    <property type="entry name" value="PROTEIN_KINASE_DOM"/>
    <property type="match status" value="1"/>
</dbReference>
<feature type="compositionally biased region" description="Polar residues" evidence="1">
    <location>
        <begin position="814"/>
        <end position="844"/>
    </location>
</feature>
<protein>
    <submittedName>
        <fullName evidence="3">Serine/threonine-protein kinase wnk1</fullName>
    </submittedName>
</protein>
<feature type="region of interest" description="Disordered" evidence="1">
    <location>
        <begin position="424"/>
        <end position="481"/>
    </location>
</feature>
<evidence type="ECO:0000256" key="1">
    <source>
        <dbReference type="SAM" id="MobiDB-lite"/>
    </source>
</evidence>
<feature type="compositionally biased region" description="Low complexity" evidence="1">
    <location>
        <begin position="787"/>
        <end position="803"/>
    </location>
</feature>
<proteinExistence type="predicted"/>
<dbReference type="InterPro" id="IPR011009">
    <property type="entry name" value="Kinase-like_dom_sf"/>
</dbReference>
<feature type="compositionally biased region" description="Polar residues" evidence="1">
    <location>
        <begin position="200"/>
        <end position="211"/>
    </location>
</feature>
<feature type="compositionally biased region" description="Pro residues" evidence="1">
    <location>
        <begin position="220"/>
        <end position="235"/>
    </location>
</feature>
<gene>
    <name evidence="3" type="primary">WNK1</name>
    <name evidence="3" type="ORF">HK100_004794</name>
</gene>
<feature type="region of interest" description="Disordered" evidence="1">
    <location>
        <begin position="675"/>
        <end position="696"/>
    </location>
</feature>